<dbReference type="AlphaFoldDB" id="I0EQ56"/>
<feature type="region of interest" description="Disordered" evidence="1">
    <location>
        <begin position="56"/>
        <end position="75"/>
    </location>
</feature>
<evidence type="ECO:0000313" key="3">
    <source>
        <dbReference type="Proteomes" id="UP000005013"/>
    </source>
</evidence>
<dbReference type="Proteomes" id="UP000005013">
    <property type="component" value="Chromosome"/>
</dbReference>
<evidence type="ECO:0000256" key="1">
    <source>
        <dbReference type="SAM" id="MobiDB-lite"/>
    </source>
</evidence>
<dbReference type="PATRIC" id="fig|1163745.3.peg.49"/>
<dbReference type="STRING" id="1163745.HCD_00215"/>
<sequence>MRIKKPHLNHTQAHVSCVLGRFGTLKQVFLCDSIIKMPPLQAKNFVFSSRHDTTQKELIRQDETINQRQNQQHKT</sequence>
<gene>
    <name evidence="2" type="ordered locus">HCD_00215</name>
</gene>
<dbReference type="EMBL" id="CP003481">
    <property type="protein sequence ID" value="AFI05075.1"/>
    <property type="molecule type" value="Genomic_DNA"/>
</dbReference>
<keyword evidence="3" id="KW-1185">Reference proteome</keyword>
<evidence type="ECO:0000313" key="2">
    <source>
        <dbReference type="EMBL" id="AFI05075.1"/>
    </source>
</evidence>
<feature type="compositionally biased region" description="Basic and acidic residues" evidence="1">
    <location>
        <begin position="56"/>
        <end position="65"/>
    </location>
</feature>
<dbReference type="HOGENOM" id="CLU_2666059_0_0_7"/>
<name>I0EQ56_HELCM</name>
<accession>I0EQ56</accession>
<reference evidence="2 3" key="1">
    <citation type="journal article" date="2013" name="PLoS ONE">
        <title>Sequence Divergence and Conservation in Genomes ofHelicobacter cetorum Strains from a Dolphin and a Whale.</title>
        <authorList>
            <person name="Kersulyte D."/>
            <person name="Rossi M."/>
            <person name="Berg D.E."/>
        </authorList>
    </citation>
    <scope>NUCLEOTIDE SEQUENCE [LARGE SCALE GENOMIC DNA]</scope>
    <source>
        <strain evidence="2 3">MIT 99-5656</strain>
    </source>
</reference>
<dbReference type="KEGG" id="hcm:HCD_00215"/>
<feature type="compositionally biased region" description="Polar residues" evidence="1">
    <location>
        <begin position="66"/>
        <end position="75"/>
    </location>
</feature>
<protein>
    <submittedName>
        <fullName evidence="2">Uncharacterized protein</fullName>
    </submittedName>
</protein>
<proteinExistence type="predicted"/>
<organism evidence="2 3">
    <name type="scientific">Helicobacter cetorum (strain ATCC BAA-540 / CCUG 52418 / MIT 99-5656)</name>
    <dbReference type="NCBI Taxonomy" id="1163745"/>
    <lineage>
        <taxon>Bacteria</taxon>
        <taxon>Pseudomonadati</taxon>
        <taxon>Campylobacterota</taxon>
        <taxon>Epsilonproteobacteria</taxon>
        <taxon>Campylobacterales</taxon>
        <taxon>Helicobacteraceae</taxon>
        <taxon>Helicobacter</taxon>
    </lineage>
</organism>